<gene>
    <name evidence="5" type="ORF">E6C27_scaffold175G00110</name>
</gene>
<dbReference type="Gene3D" id="1.10.287.630">
    <property type="entry name" value="Helix hairpin bin"/>
    <property type="match status" value="1"/>
</dbReference>
<feature type="domain" description="Cyclic nucleotide-binding" evidence="4">
    <location>
        <begin position="73"/>
        <end position="163"/>
    </location>
</feature>
<evidence type="ECO:0000256" key="1">
    <source>
        <dbReference type="ARBA" id="ARBA00023286"/>
    </source>
</evidence>
<keyword evidence="1" id="KW-0406">Ion transport</keyword>
<proteinExistence type="predicted"/>
<dbReference type="OrthoDB" id="421226at2759"/>
<keyword evidence="1" id="KW-1071">Ligand-gated ion channel</keyword>
<dbReference type="EMBL" id="SSTE01011829">
    <property type="protein sequence ID" value="KAA0050423.1"/>
    <property type="molecule type" value="Genomic_DNA"/>
</dbReference>
<evidence type="ECO:0000313" key="5">
    <source>
        <dbReference type="EMBL" id="KAA0050423.1"/>
    </source>
</evidence>
<dbReference type="InterPro" id="IPR000595">
    <property type="entry name" value="cNMP-bd_dom"/>
</dbReference>
<organism evidence="5 6">
    <name type="scientific">Cucumis melo var. makuwa</name>
    <name type="common">Oriental melon</name>
    <dbReference type="NCBI Taxonomy" id="1194695"/>
    <lineage>
        <taxon>Eukaryota</taxon>
        <taxon>Viridiplantae</taxon>
        <taxon>Streptophyta</taxon>
        <taxon>Embryophyta</taxon>
        <taxon>Tracheophyta</taxon>
        <taxon>Spermatophyta</taxon>
        <taxon>Magnoliopsida</taxon>
        <taxon>eudicotyledons</taxon>
        <taxon>Gunneridae</taxon>
        <taxon>Pentapetalae</taxon>
        <taxon>rosids</taxon>
        <taxon>fabids</taxon>
        <taxon>Cucurbitales</taxon>
        <taxon>Cucurbitaceae</taxon>
        <taxon>Benincaseae</taxon>
        <taxon>Cucumis</taxon>
    </lineage>
</organism>
<dbReference type="InterPro" id="IPR018490">
    <property type="entry name" value="cNMP-bd_dom_sf"/>
</dbReference>
<accession>A0A5A7U3E6</accession>
<name>A0A5A7U3E6_CUCMM</name>
<reference evidence="5 6" key="1">
    <citation type="submission" date="2019-08" db="EMBL/GenBank/DDBJ databases">
        <title>Draft genome sequences of two oriental melons (Cucumis melo L. var makuwa).</title>
        <authorList>
            <person name="Kwon S.-Y."/>
        </authorList>
    </citation>
    <scope>NUCLEOTIDE SEQUENCE [LARGE SCALE GENOMIC DNA]</scope>
    <source>
        <strain evidence="6">cv. SW 3</strain>
        <tissue evidence="5">Leaf</tissue>
    </source>
</reference>
<evidence type="ECO:0000313" key="6">
    <source>
        <dbReference type="Proteomes" id="UP000321393"/>
    </source>
</evidence>
<dbReference type="GO" id="GO:0034220">
    <property type="term" value="P:monoatomic ion transmembrane transport"/>
    <property type="evidence" value="ECO:0007669"/>
    <property type="project" value="UniProtKB-KW"/>
</dbReference>
<dbReference type="PANTHER" id="PTHR45651">
    <property type="entry name" value="CYCLIC NUCLEOTIDE-GATED ION CHANNEL 15-RELATED-RELATED"/>
    <property type="match status" value="1"/>
</dbReference>
<sequence length="169" mass="19706">MEEMRLKGQDIEPWMTYHSLLCDLRNRIKQYEKFNWRKTRGVDVANILNNFPKDLKRDTKRHLCLRAIRSVSMFQKMDEKFLDAVCSYLKPRLYIERNFIVREGEPLDEMIFIIHGKLWISSISSRSDETSGSSGSLTKGSSVESLEMIQTEKNIGLLLSPRTQDKGSN</sequence>
<dbReference type="Proteomes" id="UP000321393">
    <property type="component" value="Unassembled WGS sequence"/>
</dbReference>
<dbReference type="SUPFAM" id="SSF51206">
    <property type="entry name" value="cAMP-binding domain-like"/>
    <property type="match status" value="1"/>
</dbReference>
<dbReference type="Gene3D" id="2.60.120.10">
    <property type="entry name" value="Jelly Rolls"/>
    <property type="match status" value="1"/>
</dbReference>
<comment type="caution">
    <text evidence="5">The sequence shown here is derived from an EMBL/GenBank/DDBJ whole genome shotgun (WGS) entry which is preliminary data.</text>
</comment>
<protein>
    <submittedName>
        <fullName evidence="5">Cyclic nucleotide-gated ion channel 1-like</fullName>
    </submittedName>
</protein>
<dbReference type="GO" id="GO:0016020">
    <property type="term" value="C:membrane"/>
    <property type="evidence" value="ECO:0007669"/>
    <property type="project" value="UniProtKB-SubCell"/>
</dbReference>
<dbReference type="CDD" id="cd00038">
    <property type="entry name" value="CAP_ED"/>
    <property type="match status" value="1"/>
</dbReference>
<dbReference type="InterPro" id="IPR014710">
    <property type="entry name" value="RmlC-like_jellyroll"/>
</dbReference>
<evidence type="ECO:0000256" key="2">
    <source>
        <dbReference type="ARBA" id="ARBA00023303"/>
    </source>
</evidence>
<dbReference type="PROSITE" id="PS50042">
    <property type="entry name" value="CNMP_BINDING_3"/>
    <property type="match status" value="1"/>
</dbReference>
<keyword evidence="2" id="KW-0407">Ion channel</keyword>
<evidence type="ECO:0000259" key="4">
    <source>
        <dbReference type="PROSITE" id="PS50042"/>
    </source>
</evidence>
<keyword evidence="1" id="KW-0813">Transport</keyword>
<dbReference type="AlphaFoldDB" id="A0A5A7U3E6"/>
<evidence type="ECO:0000256" key="3">
    <source>
        <dbReference type="SAM" id="MobiDB-lite"/>
    </source>
</evidence>
<feature type="region of interest" description="Disordered" evidence="3">
    <location>
        <begin position="125"/>
        <end position="144"/>
    </location>
</feature>
<dbReference type="PANTHER" id="PTHR45651:SF36">
    <property type="entry name" value="CYCLIC NUCLEOTIDE-BINDING DOMAIN-CONTAINING PROTEIN"/>
    <property type="match status" value="1"/>
</dbReference>